<evidence type="ECO:0000313" key="3">
    <source>
        <dbReference type="Proteomes" id="UP000192906"/>
    </source>
</evidence>
<gene>
    <name evidence="2" type="ORF">SAMN06295933_2983</name>
</gene>
<feature type="transmembrane region" description="Helical" evidence="1">
    <location>
        <begin position="12"/>
        <end position="33"/>
    </location>
</feature>
<dbReference type="Gene3D" id="1.10.40.60">
    <property type="entry name" value="EpsJ-like"/>
    <property type="match status" value="2"/>
</dbReference>
<keyword evidence="3" id="KW-1185">Reference proteome</keyword>
<accession>A0A1X7EI77</accession>
<protein>
    <submittedName>
        <fullName evidence="2">General secretion pathway protein K</fullName>
    </submittedName>
</protein>
<dbReference type="Proteomes" id="UP000192906">
    <property type="component" value="Unassembled WGS sequence"/>
</dbReference>
<proteinExistence type="predicted"/>
<keyword evidence="1" id="KW-0472">Membrane</keyword>
<keyword evidence="1" id="KW-0812">Transmembrane</keyword>
<dbReference type="InterPro" id="IPR005628">
    <property type="entry name" value="GspK"/>
</dbReference>
<evidence type="ECO:0000313" key="2">
    <source>
        <dbReference type="EMBL" id="SMF34320.1"/>
    </source>
</evidence>
<dbReference type="GO" id="GO:0016020">
    <property type="term" value="C:membrane"/>
    <property type="evidence" value="ECO:0007669"/>
    <property type="project" value="InterPro"/>
</dbReference>
<reference evidence="3" key="1">
    <citation type="submission" date="2017-04" db="EMBL/GenBank/DDBJ databases">
        <authorList>
            <person name="Varghese N."/>
            <person name="Submissions S."/>
        </authorList>
    </citation>
    <scope>NUCLEOTIDE SEQUENCE [LARGE SCALE GENOMIC DNA]</scope>
    <source>
        <strain evidence="3">K3S</strain>
    </source>
</reference>
<dbReference type="PANTHER" id="PTHR38831:SF2">
    <property type="entry name" value="TYPE II SECRETION SYSTEM PROTEIN K"/>
    <property type="match status" value="1"/>
</dbReference>
<dbReference type="SUPFAM" id="SSF158544">
    <property type="entry name" value="GspK insert domain-like"/>
    <property type="match status" value="1"/>
</dbReference>
<dbReference type="AlphaFoldDB" id="A0A1X7EI77"/>
<dbReference type="Gene3D" id="3.30.1300.30">
    <property type="entry name" value="GSPII I/J protein-like"/>
    <property type="match status" value="1"/>
</dbReference>
<dbReference type="STRING" id="1519643.SAMN06295933_2983"/>
<dbReference type="PANTHER" id="PTHR38831">
    <property type="entry name" value="TYPE II SECRETION SYSTEM PROTEIN K"/>
    <property type="match status" value="1"/>
</dbReference>
<dbReference type="GO" id="GO:0009306">
    <property type="term" value="P:protein secretion"/>
    <property type="evidence" value="ECO:0007669"/>
    <property type="project" value="InterPro"/>
</dbReference>
<dbReference type="OrthoDB" id="5448986at2"/>
<evidence type="ECO:0000256" key="1">
    <source>
        <dbReference type="SAM" id="Phobius"/>
    </source>
</evidence>
<keyword evidence="1" id="KW-1133">Transmembrane helix</keyword>
<dbReference type="InterPro" id="IPR038072">
    <property type="entry name" value="GspK_central_sf"/>
</dbReference>
<dbReference type="EMBL" id="FWZU01000005">
    <property type="protein sequence ID" value="SMF34320.1"/>
    <property type="molecule type" value="Genomic_DNA"/>
</dbReference>
<dbReference type="RefSeq" id="WP_085103630.1">
    <property type="nucleotide sequence ID" value="NZ_FWZU01000005.1"/>
</dbReference>
<sequence>MSMNKNHEQSKGVVLVLVLVIFMALSSLTLMTIEVSSRGAAEASRMRGEYEAHFAAEEVLSLVYRQLREDDTPFSDSSKDKWAKEWSSDGVSYTIRPCNEKINLNKLSENQDQKKIVSIMKSILPGGLDVSRLLGSLGNWVGKKTNSVLEKMDRLYYATQSPSYEPANGNLKTPEEILLVSGWRDFNRKWVVDTFTVWDEGKLNINFVSRDTLLAFFPELGPKIDNILHWRDSRGFTDLSQIITVAGIMADSDLYRDMLNFLTVKSNFFEVLVTSEASGCKVVKRYIISRPENFQNQLPKLIYQSDVSVTFPEINS</sequence>
<name>A0A1X7EI77_9BACT</name>
<organism evidence="2 3">
    <name type="scientific">Desulfovibrio gilichinskyi</name>
    <dbReference type="NCBI Taxonomy" id="1519643"/>
    <lineage>
        <taxon>Bacteria</taxon>
        <taxon>Pseudomonadati</taxon>
        <taxon>Thermodesulfobacteriota</taxon>
        <taxon>Desulfovibrionia</taxon>
        <taxon>Desulfovibrionales</taxon>
        <taxon>Desulfovibrionaceae</taxon>
        <taxon>Desulfovibrio</taxon>
    </lineage>
</organism>